<evidence type="ECO:0000256" key="1">
    <source>
        <dbReference type="ARBA" id="ARBA00009013"/>
    </source>
</evidence>
<dbReference type="InterPro" id="IPR002645">
    <property type="entry name" value="STAS_dom"/>
</dbReference>
<sequence>MNINKTAEPGKLALALEGRLDTGTAPQLEAELKTSLGGVKELVLDFAGLEYISSAGLRVLLGAQKVMSRQGSMVIRNVNDVISEVFEVTGFVDILNIE</sequence>
<feature type="domain" description="STAS" evidence="3">
    <location>
        <begin position="1"/>
        <end position="98"/>
    </location>
</feature>
<dbReference type="SUPFAM" id="SSF52091">
    <property type="entry name" value="SpoIIaa-like"/>
    <property type="match status" value="1"/>
</dbReference>
<evidence type="ECO:0000256" key="2">
    <source>
        <dbReference type="RuleBase" id="RU003749"/>
    </source>
</evidence>
<dbReference type="Pfam" id="PF01740">
    <property type="entry name" value="STAS"/>
    <property type="match status" value="1"/>
</dbReference>
<dbReference type="EMBL" id="DVJS01000052">
    <property type="protein sequence ID" value="HIS96792.1"/>
    <property type="molecule type" value="Genomic_DNA"/>
</dbReference>
<proteinExistence type="inferred from homology"/>
<comment type="caution">
    <text evidence="4">The sequence shown here is derived from an EMBL/GenBank/DDBJ whole genome shotgun (WGS) entry which is preliminary data.</text>
</comment>
<dbReference type="InterPro" id="IPR036513">
    <property type="entry name" value="STAS_dom_sf"/>
</dbReference>
<reference evidence="4" key="1">
    <citation type="submission" date="2020-10" db="EMBL/GenBank/DDBJ databases">
        <authorList>
            <person name="Gilroy R."/>
        </authorList>
    </citation>
    <scope>NUCLEOTIDE SEQUENCE</scope>
    <source>
        <strain evidence="4">ChiHecec3B27-6122</strain>
    </source>
</reference>
<organism evidence="4 5">
    <name type="scientific">Candidatus Scatomorpha pullistercoris</name>
    <dbReference type="NCBI Taxonomy" id="2840929"/>
    <lineage>
        <taxon>Bacteria</taxon>
        <taxon>Bacillati</taxon>
        <taxon>Bacillota</taxon>
        <taxon>Clostridia</taxon>
        <taxon>Eubacteriales</taxon>
        <taxon>Candidatus Scatomorpha</taxon>
    </lineage>
</organism>
<evidence type="ECO:0000259" key="3">
    <source>
        <dbReference type="PROSITE" id="PS50801"/>
    </source>
</evidence>
<comment type="similarity">
    <text evidence="1 2">Belongs to the anti-sigma-factor antagonist family.</text>
</comment>
<dbReference type="Gene3D" id="3.30.750.24">
    <property type="entry name" value="STAS domain"/>
    <property type="match status" value="1"/>
</dbReference>
<dbReference type="Proteomes" id="UP000886876">
    <property type="component" value="Unassembled WGS sequence"/>
</dbReference>
<dbReference type="GO" id="GO:0043856">
    <property type="term" value="F:anti-sigma factor antagonist activity"/>
    <property type="evidence" value="ECO:0007669"/>
    <property type="project" value="InterPro"/>
</dbReference>
<evidence type="ECO:0000313" key="5">
    <source>
        <dbReference type="Proteomes" id="UP000886876"/>
    </source>
</evidence>
<dbReference type="CDD" id="cd07043">
    <property type="entry name" value="STAS_anti-anti-sigma_factors"/>
    <property type="match status" value="1"/>
</dbReference>
<dbReference type="InterPro" id="IPR003658">
    <property type="entry name" value="Anti-sigma_ant"/>
</dbReference>
<gene>
    <name evidence="4" type="ORF">IAD42_02335</name>
</gene>
<protein>
    <recommendedName>
        <fullName evidence="2">Anti-sigma factor antagonist</fullName>
    </recommendedName>
</protein>
<dbReference type="AlphaFoldDB" id="A0A9D1K915"/>
<reference evidence="4" key="2">
    <citation type="journal article" date="2021" name="PeerJ">
        <title>Extensive microbial diversity within the chicken gut microbiome revealed by metagenomics and culture.</title>
        <authorList>
            <person name="Gilroy R."/>
            <person name="Ravi A."/>
            <person name="Getino M."/>
            <person name="Pursley I."/>
            <person name="Horton D.L."/>
            <person name="Alikhan N.F."/>
            <person name="Baker D."/>
            <person name="Gharbi K."/>
            <person name="Hall N."/>
            <person name="Watson M."/>
            <person name="Adriaenssens E.M."/>
            <person name="Foster-Nyarko E."/>
            <person name="Jarju S."/>
            <person name="Secka A."/>
            <person name="Antonio M."/>
            <person name="Oren A."/>
            <person name="Chaudhuri R.R."/>
            <person name="La Ragione R."/>
            <person name="Hildebrand F."/>
            <person name="Pallen M.J."/>
        </authorList>
    </citation>
    <scope>NUCLEOTIDE SEQUENCE</scope>
    <source>
        <strain evidence="4">ChiHecec3B27-6122</strain>
    </source>
</reference>
<dbReference type="PANTHER" id="PTHR33495">
    <property type="entry name" value="ANTI-SIGMA FACTOR ANTAGONIST TM_1081-RELATED-RELATED"/>
    <property type="match status" value="1"/>
</dbReference>
<evidence type="ECO:0000313" key="4">
    <source>
        <dbReference type="EMBL" id="HIS96792.1"/>
    </source>
</evidence>
<dbReference type="NCBIfam" id="TIGR00377">
    <property type="entry name" value="ant_ant_sig"/>
    <property type="match status" value="1"/>
</dbReference>
<dbReference type="PROSITE" id="PS50801">
    <property type="entry name" value="STAS"/>
    <property type="match status" value="1"/>
</dbReference>
<name>A0A9D1K915_9FIRM</name>
<accession>A0A9D1K915</accession>